<proteinExistence type="predicted"/>
<dbReference type="EMBL" id="BTRK01000001">
    <property type="protein sequence ID" value="GMR30895.1"/>
    <property type="molecule type" value="Genomic_DNA"/>
</dbReference>
<comment type="caution">
    <text evidence="1">The sequence shown here is derived from an EMBL/GenBank/DDBJ whole genome shotgun (WGS) entry which is preliminary data.</text>
</comment>
<sequence>MKALDAARKGVAIAIAKASGKEDDPEVASNLEDAKAEAGVVEKETVAALTAFNQKASQMTIEMCDTLVEAESELRRATKAALAP</sequence>
<reference evidence="2" key="1">
    <citation type="submission" date="2022-10" db="EMBL/GenBank/DDBJ databases">
        <title>Genome assembly of Pristionchus species.</title>
        <authorList>
            <person name="Yoshida K."/>
            <person name="Sommer R.J."/>
        </authorList>
    </citation>
    <scope>NUCLEOTIDE SEQUENCE [LARGE SCALE GENOMIC DNA]</scope>
    <source>
        <strain evidence="2">RS5460</strain>
    </source>
</reference>
<dbReference type="AlphaFoldDB" id="A0AAN4Z435"/>
<protein>
    <submittedName>
        <fullName evidence="1">Uncharacterized protein</fullName>
    </submittedName>
</protein>
<accession>A0AAN4Z435</accession>
<feature type="non-terminal residue" evidence="1">
    <location>
        <position position="84"/>
    </location>
</feature>
<keyword evidence="2" id="KW-1185">Reference proteome</keyword>
<name>A0AAN4Z435_9BILA</name>
<gene>
    <name evidence="1" type="ORF">PMAYCL1PPCAC_01089</name>
</gene>
<organism evidence="1 2">
    <name type="scientific">Pristionchus mayeri</name>
    <dbReference type="NCBI Taxonomy" id="1317129"/>
    <lineage>
        <taxon>Eukaryota</taxon>
        <taxon>Metazoa</taxon>
        <taxon>Ecdysozoa</taxon>
        <taxon>Nematoda</taxon>
        <taxon>Chromadorea</taxon>
        <taxon>Rhabditida</taxon>
        <taxon>Rhabditina</taxon>
        <taxon>Diplogasteromorpha</taxon>
        <taxon>Diplogasteroidea</taxon>
        <taxon>Neodiplogasteridae</taxon>
        <taxon>Pristionchus</taxon>
    </lineage>
</organism>
<dbReference type="Proteomes" id="UP001328107">
    <property type="component" value="Unassembled WGS sequence"/>
</dbReference>
<evidence type="ECO:0000313" key="1">
    <source>
        <dbReference type="EMBL" id="GMR30895.1"/>
    </source>
</evidence>
<evidence type="ECO:0000313" key="2">
    <source>
        <dbReference type="Proteomes" id="UP001328107"/>
    </source>
</evidence>